<proteinExistence type="predicted"/>
<accession>A0AAE9EEW3</accession>
<evidence type="ECO:0000256" key="1">
    <source>
        <dbReference type="SAM" id="Coils"/>
    </source>
</evidence>
<evidence type="ECO:0000256" key="2">
    <source>
        <dbReference type="SAM" id="SignalP"/>
    </source>
</evidence>
<feature type="chain" id="PRO_5042258489" evidence="2">
    <location>
        <begin position="22"/>
        <end position="112"/>
    </location>
</feature>
<evidence type="ECO:0000313" key="3">
    <source>
        <dbReference type="EMBL" id="UMM20072.1"/>
    </source>
</evidence>
<dbReference type="EMBL" id="CP092621">
    <property type="protein sequence ID" value="UMM20072.1"/>
    <property type="molecule type" value="Genomic_DNA"/>
</dbReference>
<feature type="signal peptide" evidence="2">
    <location>
        <begin position="1"/>
        <end position="21"/>
    </location>
</feature>
<keyword evidence="1" id="KW-0175">Coiled coil</keyword>
<protein>
    <submittedName>
        <fullName evidence="3">Uncharacterized protein</fullName>
    </submittedName>
</protein>
<organism evidence="3 4">
    <name type="scientific">Caenorhabditis briggsae</name>
    <dbReference type="NCBI Taxonomy" id="6238"/>
    <lineage>
        <taxon>Eukaryota</taxon>
        <taxon>Metazoa</taxon>
        <taxon>Ecdysozoa</taxon>
        <taxon>Nematoda</taxon>
        <taxon>Chromadorea</taxon>
        <taxon>Rhabditida</taxon>
        <taxon>Rhabditina</taxon>
        <taxon>Rhabditomorpha</taxon>
        <taxon>Rhabditoidea</taxon>
        <taxon>Rhabditidae</taxon>
        <taxon>Peloderinae</taxon>
        <taxon>Caenorhabditis</taxon>
    </lineage>
</organism>
<keyword evidence="4" id="KW-1185">Reference proteome</keyword>
<evidence type="ECO:0000313" key="4">
    <source>
        <dbReference type="Proteomes" id="UP000829354"/>
    </source>
</evidence>
<gene>
    <name evidence="3" type="ORF">L5515_015434</name>
</gene>
<sequence length="112" mass="12969">MQSSPLCIIFFWCVILIFYFASLFEDPPGFEAFLKMVAREQTKEELQAIIAQKDLQIAELKNQLNLSKCQVFELKESYQKASAQGYQQGLAENSRLLVYFEKKATKLMCRLS</sequence>
<dbReference type="AlphaFoldDB" id="A0AAE9EEW3"/>
<keyword evidence="2" id="KW-0732">Signal</keyword>
<reference evidence="3 4" key="1">
    <citation type="submission" date="2022-04" db="EMBL/GenBank/DDBJ databases">
        <title>Chromosome-level reference genomes for two strains of Caenorhabditis briggsae: an improved platform for comparative genomics.</title>
        <authorList>
            <person name="Stevens L."/>
            <person name="Andersen E."/>
        </authorList>
    </citation>
    <scope>NUCLEOTIDE SEQUENCE [LARGE SCALE GENOMIC DNA]</scope>
    <source>
        <strain evidence="3">VX34</strain>
        <tissue evidence="3">Whole-organism</tissue>
    </source>
</reference>
<dbReference type="Proteomes" id="UP000829354">
    <property type="component" value="Chromosome II"/>
</dbReference>
<name>A0AAE9EEW3_CAEBR</name>
<feature type="coiled-coil region" evidence="1">
    <location>
        <begin position="43"/>
        <end position="77"/>
    </location>
</feature>